<protein>
    <submittedName>
        <fullName evidence="2">Uncharacterized protein</fullName>
    </submittedName>
</protein>
<evidence type="ECO:0000313" key="2">
    <source>
        <dbReference type="WBParaSite" id="JU765_v2.g12521.t1"/>
    </source>
</evidence>
<evidence type="ECO:0000313" key="1">
    <source>
        <dbReference type="Proteomes" id="UP000887576"/>
    </source>
</evidence>
<dbReference type="WBParaSite" id="JU765_v2.g12521.t1">
    <property type="protein sequence ID" value="JU765_v2.g12521.t1"/>
    <property type="gene ID" value="JU765_v2.g12521"/>
</dbReference>
<name>A0AC34Q3J3_9BILA</name>
<proteinExistence type="predicted"/>
<organism evidence="1 2">
    <name type="scientific">Panagrolaimus sp. JU765</name>
    <dbReference type="NCBI Taxonomy" id="591449"/>
    <lineage>
        <taxon>Eukaryota</taxon>
        <taxon>Metazoa</taxon>
        <taxon>Ecdysozoa</taxon>
        <taxon>Nematoda</taxon>
        <taxon>Chromadorea</taxon>
        <taxon>Rhabditida</taxon>
        <taxon>Tylenchina</taxon>
        <taxon>Panagrolaimomorpha</taxon>
        <taxon>Panagrolaimoidea</taxon>
        <taxon>Panagrolaimidae</taxon>
        <taxon>Panagrolaimus</taxon>
    </lineage>
</organism>
<sequence length="88" mass="10255">MCVISGEMTEDEQEFIIENVDKTDWIKVHVDSSDSSFPVHYSAELLNNWFPKDKYTSKIERIEHINRALGIEISIIKIDMLIDSIQKI</sequence>
<reference evidence="2" key="1">
    <citation type="submission" date="2022-11" db="UniProtKB">
        <authorList>
            <consortium name="WormBaseParasite"/>
        </authorList>
    </citation>
    <scope>IDENTIFICATION</scope>
</reference>
<dbReference type="Proteomes" id="UP000887576">
    <property type="component" value="Unplaced"/>
</dbReference>
<accession>A0AC34Q3J3</accession>